<evidence type="ECO:0000259" key="2">
    <source>
        <dbReference type="SMART" id="SM00495"/>
    </source>
</evidence>
<dbReference type="EMBL" id="JALLPJ020001310">
    <property type="protein sequence ID" value="KAL3770464.1"/>
    <property type="molecule type" value="Genomic_DNA"/>
</dbReference>
<dbReference type="InterPro" id="IPR051024">
    <property type="entry name" value="GlcNAc_Chitin_IntDeg"/>
</dbReference>
<reference evidence="3 4" key="1">
    <citation type="submission" date="2024-10" db="EMBL/GenBank/DDBJ databases">
        <title>Updated reference genomes for cyclostephanoid diatoms.</title>
        <authorList>
            <person name="Roberts W.R."/>
            <person name="Alverson A.J."/>
        </authorList>
    </citation>
    <scope>NUCLEOTIDE SEQUENCE [LARGE SCALE GENOMIC DNA]</scope>
    <source>
        <strain evidence="3 4">AJA010-31</strain>
    </source>
</reference>
<evidence type="ECO:0000256" key="1">
    <source>
        <dbReference type="SAM" id="MobiDB-lite"/>
    </source>
</evidence>
<dbReference type="SMART" id="SM00495">
    <property type="entry name" value="ChtBD3"/>
    <property type="match status" value="4"/>
</dbReference>
<evidence type="ECO:0000313" key="3">
    <source>
        <dbReference type="EMBL" id="KAL3770464.1"/>
    </source>
</evidence>
<feature type="region of interest" description="Disordered" evidence="1">
    <location>
        <begin position="518"/>
        <end position="631"/>
    </location>
</feature>
<feature type="compositionally biased region" description="Low complexity" evidence="1">
    <location>
        <begin position="523"/>
        <end position="620"/>
    </location>
</feature>
<protein>
    <recommendedName>
        <fullName evidence="2">Chitin-binding type-3 domain-containing protein</fullName>
    </recommendedName>
</protein>
<feature type="domain" description="Chitin-binding type-3" evidence="2">
    <location>
        <begin position="354"/>
        <end position="409"/>
    </location>
</feature>
<proteinExistence type="predicted"/>
<organism evidence="3 4">
    <name type="scientific">Cyclotella atomus</name>
    <dbReference type="NCBI Taxonomy" id="382360"/>
    <lineage>
        <taxon>Eukaryota</taxon>
        <taxon>Sar</taxon>
        <taxon>Stramenopiles</taxon>
        <taxon>Ochrophyta</taxon>
        <taxon>Bacillariophyta</taxon>
        <taxon>Coscinodiscophyceae</taxon>
        <taxon>Thalassiosirophycidae</taxon>
        <taxon>Stephanodiscales</taxon>
        <taxon>Stephanodiscaceae</taxon>
        <taxon>Cyclotella</taxon>
    </lineage>
</organism>
<feature type="domain" description="Chitin-binding type-3" evidence="2">
    <location>
        <begin position="207"/>
        <end position="254"/>
    </location>
</feature>
<dbReference type="InterPro" id="IPR003610">
    <property type="entry name" value="CBM5/12"/>
</dbReference>
<evidence type="ECO:0000313" key="4">
    <source>
        <dbReference type="Proteomes" id="UP001530400"/>
    </source>
</evidence>
<dbReference type="Gene3D" id="2.10.10.90">
    <property type="match status" value="1"/>
</dbReference>
<accession>A0ABD3N2U9</accession>
<sequence length="631" mass="66814">MKPTPLSPNSSSRMQFKALALSSLAASPAPVFGIGCYGLWKQGTDYVSGDIVSAVVHLNATAGTTQTKNFKCTSGSQSSLSHCPSHDPSNIQQASVAWSDQGVCSGPLVAPPPTPEPTALRWSGKGCPEEWVDGATYEGGELAEVNGLVYKCSTAHAANTWCGHSNYKPGDSQYWSSAWTLLGSCAGTIAPTSLPVFKLLVNAGGCPDEYDPSTTYEEGDMATSDGIVYKCRSWPTSGWCSVDVYAPGGVYSKIAWTTLGYSFLSLKDHNGCPDAYDKSRKYEANDKVASEVANAQSLVWQCSGDVHRSRYCSQFEPGHDYKLAWNLIGYCDGTMSPTSSPNFSNLKEVGDGCPKAYNAATIYEVGDTVSVFVATDRTVVYSCNARPYCNAGLNFSPGSDNTNLGWTLKGYCDDTISPTPAPIVTESECIWYNGTKPITINSWAETDLWSYASGTRVSKNGRIYKCRAWPYGLWCKIAAYKPEEQIYWPEEKHDYWGDAWAKSGDCVVLAPLSVSLTVSPSNSLSVPPTTSPITSPTISPLASPSASPSKRPSSSPSASPLTGPSASPSKSPSASPSKSPIASPSASPSNGPSASPSKSPSSSPSKSPLTSPSSSTSTSPITPPDIGQHLR</sequence>
<feature type="domain" description="Chitin-binding type-3" evidence="2">
    <location>
        <begin position="128"/>
        <end position="178"/>
    </location>
</feature>
<gene>
    <name evidence="3" type="ORF">ACHAWO_000126</name>
</gene>
<feature type="domain" description="Chitin-binding type-3" evidence="2">
    <location>
        <begin position="440"/>
        <end position="491"/>
    </location>
</feature>
<dbReference type="AlphaFoldDB" id="A0ABD3N2U9"/>
<comment type="caution">
    <text evidence="3">The sequence shown here is derived from an EMBL/GenBank/DDBJ whole genome shotgun (WGS) entry which is preliminary data.</text>
</comment>
<name>A0ABD3N2U9_9STRA</name>
<dbReference type="PANTHER" id="PTHR34823:SF1">
    <property type="entry name" value="CHITIN-BINDING TYPE-4 DOMAIN-CONTAINING PROTEIN"/>
    <property type="match status" value="1"/>
</dbReference>
<keyword evidence="4" id="KW-1185">Reference proteome</keyword>
<dbReference type="Proteomes" id="UP001530400">
    <property type="component" value="Unassembled WGS sequence"/>
</dbReference>
<dbReference type="PANTHER" id="PTHR34823">
    <property type="entry name" value="GLCNAC-BINDING PROTEIN A"/>
    <property type="match status" value="1"/>
</dbReference>